<dbReference type="GO" id="GO:0046872">
    <property type="term" value="F:metal ion binding"/>
    <property type="evidence" value="ECO:0007669"/>
    <property type="project" value="UniProtKB-KW"/>
</dbReference>
<dbReference type="GO" id="GO:0005737">
    <property type="term" value="C:cytoplasm"/>
    <property type="evidence" value="ECO:0007669"/>
    <property type="project" value="TreeGrafter"/>
</dbReference>
<dbReference type="OrthoDB" id="86160at2"/>
<dbReference type="AlphaFoldDB" id="A0A1I5FCR5"/>
<comment type="similarity">
    <text evidence="1">Belongs to the HpcH/HpaI aldolase family.</text>
</comment>
<feature type="domain" description="HpcH/HpaI aldolase/citrate lyase" evidence="4">
    <location>
        <begin position="22"/>
        <end position="232"/>
    </location>
</feature>
<reference evidence="6" key="1">
    <citation type="submission" date="2016-10" db="EMBL/GenBank/DDBJ databases">
        <authorList>
            <person name="Varghese N."/>
        </authorList>
    </citation>
    <scope>NUCLEOTIDE SEQUENCE [LARGE SCALE GENOMIC DNA]</scope>
    <source>
        <strain evidence="6">Nsp8</strain>
    </source>
</reference>
<dbReference type="PANTHER" id="PTHR30502:SF0">
    <property type="entry name" value="PHOSPHOENOLPYRUVATE CARBOXYLASE FAMILY PROTEIN"/>
    <property type="match status" value="1"/>
</dbReference>
<evidence type="ECO:0000256" key="1">
    <source>
        <dbReference type="ARBA" id="ARBA00005568"/>
    </source>
</evidence>
<proteinExistence type="inferred from homology"/>
<protein>
    <submittedName>
        <fullName evidence="5">2-dehydro-3-deoxyglucarate aldolase/4-hydroxy-2-oxoheptanedioate aldolase</fullName>
    </submittedName>
</protein>
<dbReference type="PANTHER" id="PTHR30502">
    <property type="entry name" value="2-KETO-3-DEOXY-L-RHAMNONATE ALDOLASE"/>
    <property type="match status" value="1"/>
</dbReference>
<accession>A0A1I5FCR5</accession>
<evidence type="ECO:0000313" key="5">
    <source>
        <dbReference type="EMBL" id="SFO21423.1"/>
    </source>
</evidence>
<evidence type="ECO:0000256" key="2">
    <source>
        <dbReference type="ARBA" id="ARBA00022723"/>
    </source>
</evidence>
<dbReference type="GO" id="GO:0016832">
    <property type="term" value="F:aldehyde-lyase activity"/>
    <property type="evidence" value="ECO:0007669"/>
    <property type="project" value="TreeGrafter"/>
</dbReference>
<sequence>MKNWLLAGKPKLGVVATIPQLAIAELIKSAGFDWVWIDAEHGGFNEISAATFCAINQSGPKTLVRIPDKTGTTLKRYLDIGADGIIIPQVNNIDEINEIMHWSLYPPAGERSVGIARAQGYGATLSSYITQRQYAIIIQIETKAGFHNLNEILRDDRIDGILVGPYDLSGSLGVMGQVSSPIVQDAIKEILSSCKQASIPCGIFAGNIDVANTYRDLGFDFIAIGVDASLLLESFKNIIKTTTE</sequence>
<evidence type="ECO:0000256" key="3">
    <source>
        <dbReference type="ARBA" id="ARBA00023239"/>
    </source>
</evidence>
<evidence type="ECO:0000259" key="4">
    <source>
        <dbReference type="Pfam" id="PF03328"/>
    </source>
</evidence>
<name>A0A1I5FCR5_9PROT</name>
<dbReference type="EMBL" id="FOVJ01000012">
    <property type="protein sequence ID" value="SFO21423.1"/>
    <property type="molecule type" value="Genomic_DNA"/>
</dbReference>
<gene>
    <name evidence="5" type="ORF">SAMN05216386_2958</name>
</gene>
<dbReference type="Proteomes" id="UP000183107">
    <property type="component" value="Unassembled WGS sequence"/>
</dbReference>
<dbReference type="InterPro" id="IPR015813">
    <property type="entry name" value="Pyrv/PenolPyrv_kinase-like_dom"/>
</dbReference>
<evidence type="ECO:0000313" key="6">
    <source>
        <dbReference type="Proteomes" id="UP000183107"/>
    </source>
</evidence>
<dbReference type="RefSeq" id="WP_074798739.1">
    <property type="nucleotide sequence ID" value="NZ_FOVJ01000012.1"/>
</dbReference>
<keyword evidence="6" id="KW-1185">Reference proteome</keyword>
<keyword evidence="3" id="KW-0456">Lyase</keyword>
<dbReference type="Gene3D" id="3.20.20.60">
    <property type="entry name" value="Phosphoenolpyruvate-binding domains"/>
    <property type="match status" value="1"/>
</dbReference>
<dbReference type="InterPro" id="IPR040442">
    <property type="entry name" value="Pyrv_kinase-like_dom_sf"/>
</dbReference>
<dbReference type="Pfam" id="PF03328">
    <property type="entry name" value="HpcH_HpaI"/>
    <property type="match status" value="1"/>
</dbReference>
<dbReference type="InterPro" id="IPR005000">
    <property type="entry name" value="Aldolase/citrate-lyase_domain"/>
</dbReference>
<dbReference type="InterPro" id="IPR050251">
    <property type="entry name" value="HpcH-HpaI_aldolase"/>
</dbReference>
<dbReference type="SUPFAM" id="SSF51621">
    <property type="entry name" value="Phosphoenolpyruvate/pyruvate domain"/>
    <property type="match status" value="1"/>
</dbReference>
<keyword evidence="2" id="KW-0479">Metal-binding</keyword>
<organism evidence="5 6">
    <name type="scientific">Nitrosospira briensis</name>
    <dbReference type="NCBI Taxonomy" id="35799"/>
    <lineage>
        <taxon>Bacteria</taxon>
        <taxon>Pseudomonadati</taxon>
        <taxon>Pseudomonadota</taxon>
        <taxon>Betaproteobacteria</taxon>
        <taxon>Nitrosomonadales</taxon>
        <taxon>Nitrosomonadaceae</taxon>
        <taxon>Nitrosospira</taxon>
    </lineage>
</organism>